<evidence type="ECO:0000256" key="5">
    <source>
        <dbReference type="SAM" id="Phobius"/>
    </source>
</evidence>
<evidence type="ECO:0000256" key="1">
    <source>
        <dbReference type="ARBA" id="ARBA00023016"/>
    </source>
</evidence>
<keyword evidence="1" id="KW-0346">Stress response</keyword>
<dbReference type="AlphaFoldDB" id="A0A251PAL2"/>
<organism evidence="7 8">
    <name type="scientific">Prunus persica</name>
    <name type="common">Peach</name>
    <name type="synonym">Amygdalus persica</name>
    <dbReference type="NCBI Taxonomy" id="3760"/>
    <lineage>
        <taxon>Eukaryota</taxon>
        <taxon>Viridiplantae</taxon>
        <taxon>Streptophyta</taxon>
        <taxon>Embryophyta</taxon>
        <taxon>Tracheophyta</taxon>
        <taxon>Spermatophyta</taxon>
        <taxon>Magnoliopsida</taxon>
        <taxon>eudicotyledons</taxon>
        <taxon>Gunneridae</taxon>
        <taxon>Pentapetalae</taxon>
        <taxon>rosids</taxon>
        <taxon>fabids</taxon>
        <taxon>Rosales</taxon>
        <taxon>Rosaceae</taxon>
        <taxon>Amygdaloideae</taxon>
        <taxon>Amygdaleae</taxon>
        <taxon>Prunus</taxon>
    </lineage>
</organism>
<proteinExistence type="inferred from homology"/>
<evidence type="ECO:0000313" key="7">
    <source>
        <dbReference type="EMBL" id="ONI08579.1"/>
    </source>
</evidence>
<feature type="transmembrane region" description="Helical" evidence="5">
    <location>
        <begin position="297"/>
        <end position="317"/>
    </location>
</feature>
<accession>A0A251PAL2</accession>
<dbReference type="CDD" id="cd06464">
    <property type="entry name" value="ACD_sHsps-like"/>
    <property type="match status" value="1"/>
</dbReference>
<evidence type="ECO:0000259" key="6">
    <source>
        <dbReference type="PROSITE" id="PS01031"/>
    </source>
</evidence>
<keyword evidence="5" id="KW-0812">Transmembrane</keyword>
<dbReference type="EMBL" id="CM007655">
    <property type="protein sequence ID" value="ONI08579.1"/>
    <property type="molecule type" value="Genomic_DNA"/>
</dbReference>
<name>A0A251PAL2_PRUPE</name>
<dbReference type="SUPFAM" id="SSF49764">
    <property type="entry name" value="HSP20-like chaperones"/>
    <property type="match status" value="1"/>
</dbReference>
<keyword evidence="5" id="KW-0472">Membrane</keyword>
<dbReference type="InterPro" id="IPR031107">
    <property type="entry name" value="Small_HSP"/>
</dbReference>
<dbReference type="InterPro" id="IPR002068">
    <property type="entry name" value="A-crystallin/Hsp20_dom"/>
</dbReference>
<dbReference type="Proteomes" id="UP000006882">
    <property type="component" value="Chromosome G5"/>
</dbReference>
<dbReference type="Gramene" id="ONI08579">
    <property type="protein sequence ID" value="ONI08579"/>
    <property type="gene ID" value="PRUPE_5G186700"/>
</dbReference>
<dbReference type="InterPro" id="IPR008978">
    <property type="entry name" value="HSP20-like_chaperone"/>
</dbReference>
<feature type="compositionally biased region" description="Acidic residues" evidence="4">
    <location>
        <begin position="159"/>
        <end position="186"/>
    </location>
</feature>
<evidence type="ECO:0000256" key="2">
    <source>
        <dbReference type="PROSITE-ProRule" id="PRU00285"/>
    </source>
</evidence>
<gene>
    <name evidence="7" type="ORF">PRUPE_5G186700</name>
</gene>
<feature type="domain" description="SHSP" evidence="6">
    <location>
        <begin position="100"/>
        <end position="246"/>
    </location>
</feature>
<comment type="similarity">
    <text evidence="2 3">Belongs to the small heat shock protein (HSP20) family.</text>
</comment>
<dbReference type="Pfam" id="PF00011">
    <property type="entry name" value="HSP20"/>
    <property type="match status" value="1"/>
</dbReference>
<protein>
    <recommendedName>
        <fullName evidence="6">SHSP domain-containing protein</fullName>
    </recommendedName>
</protein>
<feature type="region of interest" description="Disordered" evidence="4">
    <location>
        <begin position="143"/>
        <end position="186"/>
    </location>
</feature>
<keyword evidence="8" id="KW-1185">Reference proteome</keyword>
<dbReference type="GO" id="GO:0034605">
    <property type="term" value="P:cellular response to heat"/>
    <property type="evidence" value="ECO:0000318"/>
    <property type="project" value="GO_Central"/>
</dbReference>
<evidence type="ECO:0000256" key="4">
    <source>
        <dbReference type="SAM" id="MobiDB-lite"/>
    </source>
</evidence>
<dbReference type="PROSITE" id="PS01031">
    <property type="entry name" value="SHSP"/>
    <property type="match status" value="1"/>
</dbReference>
<sequence length="327" mass="37390">MSLKYYLRDLNRRDIYVSGKQPQTWHAGEIKIDPACSFLNRLCLATPIYTINQWVHHKLDHHLFNGLILLLQLRFHRFGISGSLMADVRGSTRWSTSTIGLRRKVVPFSEWMEDSKAHYLLLQLPNFKKGEVKVEVNDSAGHVTISGGRQVNKENESGSSEEEEEEEDEVESFDEEESESDQSSEDEMYFVEIKNEFEYFEEKFSIPPNSDANMITAKLEGETLYIIIPKVGATENDTQYTNVQGLFLRPENDGHYSNILLGNGHVLFSLENIRKWDEHEDGVLRMAMEMLSKKKRMILTAATATAVVAFSLGMLVSHQTFQSRGGE</sequence>
<keyword evidence="5" id="KW-1133">Transmembrane helix</keyword>
<evidence type="ECO:0000256" key="3">
    <source>
        <dbReference type="RuleBase" id="RU003616"/>
    </source>
</evidence>
<reference evidence="7 8" key="1">
    <citation type="journal article" date="2013" name="Nat. Genet.">
        <title>The high-quality draft genome of peach (Prunus persica) identifies unique patterns of genetic diversity, domestication and genome evolution.</title>
        <authorList>
            <consortium name="International Peach Genome Initiative"/>
            <person name="Verde I."/>
            <person name="Abbott A.G."/>
            <person name="Scalabrin S."/>
            <person name="Jung S."/>
            <person name="Shu S."/>
            <person name="Marroni F."/>
            <person name="Zhebentyayeva T."/>
            <person name="Dettori M.T."/>
            <person name="Grimwood J."/>
            <person name="Cattonaro F."/>
            <person name="Zuccolo A."/>
            <person name="Rossini L."/>
            <person name="Jenkins J."/>
            <person name="Vendramin E."/>
            <person name="Meisel L.A."/>
            <person name="Decroocq V."/>
            <person name="Sosinski B."/>
            <person name="Prochnik S."/>
            <person name="Mitros T."/>
            <person name="Policriti A."/>
            <person name="Cipriani G."/>
            <person name="Dondini L."/>
            <person name="Ficklin S."/>
            <person name="Goodstein D.M."/>
            <person name="Xuan P."/>
            <person name="Del Fabbro C."/>
            <person name="Aramini V."/>
            <person name="Copetti D."/>
            <person name="Gonzalez S."/>
            <person name="Horner D.S."/>
            <person name="Falchi R."/>
            <person name="Lucas S."/>
            <person name="Mica E."/>
            <person name="Maldonado J."/>
            <person name="Lazzari B."/>
            <person name="Bielenberg D."/>
            <person name="Pirona R."/>
            <person name="Miculan M."/>
            <person name="Barakat A."/>
            <person name="Testolin R."/>
            <person name="Stella A."/>
            <person name="Tartarini S."/>
            <person name="Tonutti P."/>
            <person name="Arus P."/>
            <person name="Orellana A."/>
            <person name="Wells C."/>
            <person name="Main D."/>
            <person name="Vizzotto G."/>
            <person name="Silva H."/>
            <person name="Salamini F."/>
            <person name="Schmutz J."/>
            <person name="Morgante M."/>
            <person name="Rokhsar D.S."/>
        </authorList>
    </citation>
    <scope>NUCLEOTIDE SEQUENCE [LARGE SCALE GENOMIC DNA]</scope>
    <source>
        <strain evidence="8">cv. Nemared</strain>
    </source>
</reference>
<dbReference type="PANTHER" id="PTHR11527">
    <property type="entry name" value="HEAT-SHOCK PROTEIN 20 FAMILY MEMBER"/>
    <property type="match status" value="1"/>
</dbReference>
<dbReference type="Gene3D" id="2.60.40.790">
    <property type="match status" value="1"/>
</dbReference>
<evidence type="ECO:0000313" key="8">
    <source>
        <dbReference type="Proteomes" id="UP000006882"/>
    </source>
</evidence>